<proteinExistence type="inferred from homology"/>
<evidence type="ECO:0000256" key="7">
    <source>
        <dbReference type="SAM" id="Phobius"/>
    </source>
</evidence>
<evidence type="ECO:0000256" key="2">
    <source>
        <dbReference type="ARBA" id="ARBA00009773"/>
    </source>
</evidence>
<evidence type="ECO:0000313" key="8">
    <source>
        <dbReference type="EMBL" id="XAH75293.1"/>
    </source>
</evidence>
<dbReference type="RefSeq" id="WP_342758857.1">
    <property type="nucleotide sequence ID" value="NZ_CP146256.1"/>
</dbReference>
<keyword evidence="9" id="KW-1185">Reference proteome</keyword>
<keyword evidence="3 7" id="KW-0812">Transmembrane</keyword>
<gene>
    <name evidence="8" type="primary">ytvI</name>
    <name evidence="8" type="ORF">V6984_05930</name>
</gene>
<reference evidence="8 9" key="1">
    <citation type="submission" date="2024-02" db="EMBL/GenBank/DDBJ databases">
        <title>Bacterial strain from lacustrine sediment.</title>
        <authorList>
            <person name="Petit C."/>
            <person name="Fadhlaoui K."/>
        </authorList>
    </citation>
    <scope>NUCLEOTIDE SEQUENCE [LARGE SCALE GENOMIC DNA]</scope>
    <source>
        <strain evidence="8 9">IPX-CK</strain>
    </source>
</reference>
<keyword evidence="4 7" id="KW-1133">Transmembrane helix</keyword>
<dbReference type="InterPro" id="IPR014227">
    <property type="entry name" value="YtvI-like"/>
</dbReference>
<dbReference type="PANTHER" id="PTHR21716:SF68">
    <property type="entry name" value="TRANSPORT PROTEIN YTVI-RELATED"/>
    <property type="match status" value="1"/>
</dbReference>
<feature type="transmembrane region" description="Helical" evidence="7">
    <location>
        <begin position="68"/>
        <end position="87"/>
    </location>
</feature>
<feature type="transmembrane region" description="Helical" evidence="7">
    <location>
        <begin position="167"/>
        <end position="186"/>
    </location>
</feature>
<evidence type="ECO:0000256" key="1">
    <source>
        <dbReference type="ARBA" id="ARBA00004141"/>
    </source>
</evidence>
<sequence>MKPSTKTYLKVLMNLGIAVITALLLIVLVPKVLVFFMPFVVGWIIAMIANPIVRFFEEKLKIKRKAGTAFVIISVIALVILAGYIIGAKITEETIGLVNALPEIWEDIENDFKANSKNLDIFYSRLPEEIRTAIENISEEMDGYVGNLVSQAGTPTIEALGNFARHLPTAIIGVIMCLLSAYFFVAEREFLSAQMRKHMPEAVRYRYYMMSRSFKRAVGGYFKAQFKIEIWMYMLLVIGFWILKVDYVLLIALGIALLDFFPIFGTGTVLIPWAVIKMLGADYKMAVGLLIIWCVGQLARQIIQPKIVGDSIGIAPLPTLFLLFIGYKVGGVLGMIIAVPVGIILINMYEEGVFDTTFNSLKILMASINNFRRLEDGDMSSVKKYEESQRDKLKKHEETGGGESDKK</sequence>
<dbReference type="NCBIfam" id="TIGR02872">
    <property type="entry name" value="spore_ytvI"/>
    <property type="match status" value="1"/>
</dbReference>
<dbReference type="Proteomes" id="UP001451571">
    <property type="component" value="Chromosome"/>
</dbReference>
<keyword evidence="5 7" id="KW-0472">Membrane</keyword>
<comment type="similarity">
    <text evidence="2">Belongs to the autoinducer-2 exporter (AI-2E) (TC 2.A.86) family.</text>
</comment>
<protein>
    <submittedName>
        <fullName evidence="8">Sporulation integral membrane protein YtvI</fullName>
    </submittedName>
</protein>
<evidence type="ECO:0000256" key="5">
    <source>
        <dbReference type="ARBA" id="ARBA00023136"/>
    </source>
</evidence>
<comment type="subcellular location">
    <subcellularLocation>
        <location evidence="1">Membrane</location>
        <topology evidence="1">Multi-pass membrane protein</topology>
    </subcellularLocation>
</comment>
<feature type="region of interest" description="Disordered" evidence="6">
    <location>
        <begin position="378"/>
        <end position="407"/>
    </location>
</feature>
<organism evidence="8 9">
    <name type="scientific">Kineothrix sedimenti</name>
    <dbReference type="NCBI Taxonomy" id="3123317"/>
    <lineage>
        <taxon>Bacteria</taxon>
        <taxon>Bacillati</taxon>
        <taxon>Bacillota</taxon>
        <taxon>Clostridia</taxon>
        <taxon>Lachnospirales</taxon>
        <taxon>Lachnospiraceae</taxon>
        <taxon>Kineothrix</taxon>
    </lineage>
</organism>
<evidence type="ECO:0000256" key="6">
    <source>
        <dbReference type="SAM" id="MobiDB-lite"/>
    </source>
</evidence>
<accession>A0ABZ3EYF9</accession>
<evidence type="ECO:0000313" key="9">
    <source>
        <dbReference type="Proteomes" id="UP001451571"/>
    </source>
</evidence>
<evidence type="ECO:0000256" key="4">
    <source>
        <dbReference type="ARBA" id="ARBA00022989"/>
    </source>
</evidence>
<dbReference type="Pfam" id="PF01594">
    <property type="entry name" value="AI-2E_transport"/>
    <property type="match status" value="1"/>
</dbReference>
<name>A0ABZ3EYF9_9FIRM</name>
<dbReference type="EMBL" id="CP146256">
    <property type="protein sequence ID" value="XAH75293.1"/>
    <property type="molecule type" value="Genomic_DNA"/>
</dbReference>
<evidence type="ECO:0000256" key="3">
    <source>
        <dbReference type="ARBA" id="ARBA00022692"/>
    </source>
</evidence>
<feature type="transmembrane region" description="Helical" evidence="7">
    <location>
        <begin position="331"/>
        <end position="349"/>
    </location>
</feature>
<feature type="transmembrane region" description="Helical" evidence="7">
    <location>
        <begin position="12"/>
        <end position="29"/>
    </location>
</feature>
<dbReference type="PANTHER" id="PTHR21716">
    <property type="entry name" value="TRANSMEMBRANE PROTEIN"/>
    <property type="match status" value="1"/>
</dbReference>
<feature type="transmembrane region" description="Helical" evidence="7">
    <location>
        <begin position="35"/>
        <end position="56"/>
    </location>
</feature>
<feature type="transmembrane region" description="Helical" evidence="7">
    <location>
        <begin position="230"/>
        <end position="258"/>
    </location>
</feature>
<dbReference type="InterPro" id="IPR002549">
    <property type="entry name" value="AI-2E-like"/>
</dbReference>